<evidence type="ECO:0000313" key="2">
    <source>
        <dbReference type="Proteomes" id="UP001156215"/>
    </source>
</evidence>
<dbReference type="RefSeq" id="WP_269308829.1">
    <property type="nucleotide sequence ID" value="NZ_CP098242.1"/>
</dbReference>
<reference evidence="1" key="1">
    <citation type="journal article" date="2022" name="Front. Microbiol.">
        <title>New perspectives on an old grouping: The genomic and phenotypic variability of Oxalobacter formigenes and the implications for calcium oxalate stone prevention.</title>
        <authorList>
            <person name="Chmiel J.A."/>
            <person name="Carr C."/>
            <person name="Stuivenberg G.A."/>
            <person name="Venema R."/>
            <person name="Chanyi R.M."/>
            <person name="Al K.F."/>
            <person name="Giguere D."/>
            <person name="Say H."/>
            <person name="Akouris P.P."/>
            <person name="Dominguez Romero S.A."/>
            <person name="Kwong A."/>
            <person name="Tai V."/>
            <person name="Koval S.F."/>
            <person name="Razvi H."/>
            <person name="Bjazevic J."/>
            <person name="Burton J.P."/>
        </authorList>
    </citation>
    <scope>NUCLEOTIDE SEQUENCE</scope>
    <source>
        <strain evidence="1">WoOx3</strain>
    </source>
</reference>
<organism evidence="1 2">
    <name type="scientific">Oxalobacter vibrioformis</name>
    <dbReference type="NCBI Taxonomy" id="933080"/>
    <lineage>
        <taxon>Bacteria</taxon>
        <taxon>Pseudomonadati</taxon>
        <taxon>Pseudomonadota</taxon>
        <taxon>Betaproteobacteria</taxon>
        <taxon>Burkholderiales</taxon>
        <taxon>Oxalobacteraceae</taxon>
        <taxon>Oxalobacter</taxon>
    </lineage>
</organism>
<protein>
    <submittedName>
        <fullName evidence="1">Uncharacterized protein</fullName>
    </submittedName>
</protein>
<sequence>MSAFFVCPPLTETAGSAGAMIELADMTDSTLWHIYYSGTDAYAMPPEVLDALDRQFACSGCHFLLDDVPSVPDIPVLQKIPKNLDMAPAGSLLFGVMSERLRDALGVDITNHLHFGAVFLEGEKIPLPHYAFAGKGPMLFLRAERPWMMDGKPLSEARACSVCRRTLYGGLGKRYILREEVPVDVPVLWTCLGGLVIGEATKKRLQGLRFRGVRFEKIGVRDA</sequence>
<keyword evidence="2" id="KW-1185">Reference proteome</keyword>
<proteinExistence type="predicted"/>
<evidence type="ECO:0000313" key="1">
    <source>
        <dbReference type="EMBL" id="WAW09825.1"/>
    </source>
</evidence>
<dbReference type="AlphaFoldDB" id="A0A9E9P341"/>
<gene>
    <name evidence="1" type="ORF">NB640_11475</name>
</gene>
<dbReference type="KEGG" id="ovb:NB640_11475"/>
<dbReference type="EMBL" id="CP098242">
    <property type="protein sequence ID" value="WAW09825.1"/>
    <property type="molecule type" value="Genomic_DNA"/>
</dbReference>
<name>A0A9E9P341_9BURK</name>
<accession>A0A9E9P341</accession>
<dbReference type="Proteomes" id="UP001156215">
    <property type="component" value="Chromosome"/>
</dbReference>